<dbReference type="InterPro" id="IPR049450">
    <property type="entry name" value="ACOT8-like_C"/>
</dbReference>
<gene>
    <name evidence="5" type="ORF">UFOPK1493_01915</name>
</gene>
<dbReference type="EMBL" id="CAEZSR010000067">
    <property type="protein sequence ID" value="CAB4563177.1"/>
    <property type="molecule type" value="Genomic_DNA"/>
</dbReference>
<evidence type="ECO:0000259" key="4">
    <source>
        <dbReference type="Pfam" id="PF20789"/>
    </source>
</evidence>
<dbReference type="InterPro" id="IPR003703">
    <property type="entry name" value="Acyl_CoA_thio"/>
</dbReference>
<dbReference type="PANTHER" id="PTHR11066">
    <property type="entry name" value="ACYL-COA THIOESTERASE"/>
    <property type="match status" value="1"/>
</dbReference>
<evidence type="ECO:0000256" key="2">
    <source>
        <dbReference type="ARBA" id="ARBA00022801"/>
    </source>
</evidence>
<protein>
    <submittedName>
        <fullName evidence="5">Unannotated protein</fullName>
    </submittedName>
</protein>
<dbReference type="GO" id="GO:0047617">
    <property type="term" value="F:fatty acyl-CoA hydrolase activity"/>
    <property type="evidence" value="ECO:0007669"/>
    <property type="project" value="InterPro"/>
</dbReference>
<sequence length="278" mass="30381">MDLGALFDLAPHGPDTFVGVGPRYPWGGLFGGQIVAQALRAAAGTVDDDLEPHSLRAYFIRRGDHTEPIRYEVDRIRNGRSFCTRRVVARQAIGAILNLEASFQRPESTVDLQTVSMPAGLPAPDECPDDGWTSSFARRPVPQAALRAAGATGAGRVAAWLRVDDVVAADELVHRCWLSYMSDDMPTDSVRHALAEAEDPPVTDIDLWWAGSFAASLDHTVWFHRPMRVDEWHLYDFSCHSYVGGRGVSVGHVFTTAGVHVATVAQEVLLRRGTRPAG</sequence>
<evidence type="ECO:0000313" key="5">
    <source>
        <dbReference type="EMBL" id="CAB4563177.1"/>
    </source>
</evidence>
<dbReference type="GO" id="GO:0006637">
    <property type="term" value="P:acyl-CoA metabolic process"/>
    <property type="evidence" value="ECO:0007669"/>
    <property type="project" value="InterPro"/>
</dbReference>
<dbReference type="GO" id="GO:0009062">
    <property type="term" value="P:fatty acid catabolic process"/>
    <property type="evidence" value="ECO:0007669"/>
    <property type="project" value="TreeGrafter"/>
</dbReference>
<comment type="similarity">
    <text evidence="1">Belongs to the C/M/P thioester hydrolase family.</text>
</comment>
<dbReference type="CDD" id="cd03445">
    <property type="entry name" value="Thioesterase_II_repeat2"/>
    <property type="match status" value="1"/>
</dbReference>
<dbReference type="Pfam" id="PF13622">
    <property type="entry name" value="4HBT_3"/>
    <property type="match status" value="1"/>
</dbReference>
<organism evidence="5">
    <name type="scientific">freshwater metagenome</name>
    <dbReference type="NCBI Taxonomy" id="449393"/>
    <lineage>
        <taxon>unclassified sequences</taxon>
        <taxon>metagenomes</taxon>
        <taxon>ecological metagenomes</taxon>
    </lineage>
</organism>
<feature type="domain" description="Acyl-CoA thioesterase-like N-terminal HotDog" evidence="3">
    <location>
        <begin position="25"/>
        <end position="103"/>
    </location>
</feature>
<reference evidence="5" key="1">
    <citation type="submission" date="2020-05" db="EMBL/GenBank/DDBJ databases">
        <authorList>
            <person name="Chiriac C."/>
            <person name="Salcher M."/>
            <person name="Ghai R."/>
            <person name="Kavagutti S V."/>
        </authorList>
    </citation>
    <scope>NUCLEOTIDE SEQUENCE</scope>
</reference>
<dbReference type="Pfam" id="PF20789">
    <property type="entry name" value="4HBT_3C"/>
    <property type="match status" value="1"/>
</dbReference>
<dbReference type="SUPFAM" id="SSF54637">
    <property type="entry name" value="Thioesterase/thiol ester dehydrase-isomerase"/>
    <property type="match status" value="2"/>
</dbReference>
<feature type="domain" description="Acyl-CoA thioesterase-like C-terminal" evidence="4">
    <location>
        <begin position="122"/>
        <end position="269"/>
    </location>
</feature>
<dbReference type="GO" id="GO:0005782">
    <property type="term" value="C:peroxisomal matrix"/>
    <property type="evidence" value="ECO:0007669"/>
    <property type="project" value="UniProtKB-SubCell"/>
</dbReference>
<keyword evidence="2" id="KW-0378">Hydrolase</keyword>
<dbReference type="InterPro" id="IPR042171">
    <property type="entry name" value="Acyl-CoA_hotdog"/>
</dbReference>
<name>A0A6J6DGD0_9ZZZZ</name>
<dbReference type="AlphaFoldDB" id="A0A6J6DGD0"/>
<evidence type="ECO:0000256" key="1">
    <source>
        <dbReference type="ARBA" id="ARBA00006538"/>
    </source>
</evidence>
<dbReference type="InterPro" id="IPR029069">
    <property type="entry name" value="HotDog_dom_sf"/>
</dbReference>
<dbReference type="PANTHER" id="PTHR11066:SF34">
    <property type="entry name" value="ACYL-COENZYME A THIOESTERASE 8"/>
    <property type="match status" value="1"/>
</dbReference>
<dbReference type="CDD" id="cd03444">
    <property type="entry name" value="Thioesterase_II_repeat1"/>
    <property type="match status" value="1"/>
</dbReference>
<proteinExistence type="inferred from homology"/>
<accession>A0A6J6DGD0</accession>
<dbReference type="Gene3D" id="2.40.160.210">
    <property type="entry name" value="Acyl-CoA thioesterase, double hotdog domain"/>
    <property type="match status" value="1"/>
</dbReference>
<dbReference type="InterPro" id="IPR049449">
    <property type="entry name" value="TesB_ACOT8-like_N"/>
</dbReference>
<evidence type="ECO:0000259" key="3">
    <source>
        <dbReference type="Pfam" id="PF13622"/>
    </source>
</evidence>